<reference evidence="1" key="1">
    <citation type="submission" date="2023-06" db="EMBL/GenBank/DDBJ databases">
        <authorList>
            <consortium name="Lawrence Berkeley National Laboratory"/>
            <person name="Ahrendt S."/>
            <person name="Sahu N."/>
            <person name="Indic B."/>
            <person name="Wong-Bajracharya J."/>
            <person name="Merenyi Z."/>
            <person name="Ke H.-M."/>
            <person name="Monk M."/>
            <person name="Kocsube S."/>
            <person name="Drula E."/>
            <person name="Lipzen A."/>
            <person name="Balint B."/>
            <person name="Henrissat B."/>
            <person name="Andreopoulos B."/>
            <person name="Martin F.M."/>
            <person name="Harder C.B."/>
            <person name="Rigling D."/>
            <person name="Ford K.L."/>
            <person name="Foster G.D."/>
            <person name="Pangilinan J."/>
            <person name="Papanicolaou A."/>
            <person name="Barry K."/>
            <person name="LaButti K."/>
            <person name="Viragh M."/>
            <person name="Koriabine M."/>
            <person name="Yan M."/>
            <person name="Riley R."/>
            <person name="Champramary S."/>
            <person name="Plett K.L."/>
            <person name="Tsai I.J."/>
            <person name="Slot J."/>
            <person name="Sipos G."/>
            <person name="Plett J."/>
            <person name="Nagy L.G."/>
            <person name="Grigoriev I.V."/>
        </authorList>
    </citation>
    <scope>NUCLEOTIDE SEQUENCE</scope>
    <source>
        <strain evidence="1">CCBAS 213</strain>
    </source>
</reference>
<gene>
    <name evidence="1" type="ORF">EV420DRAFT_1476147</name>
</gene>
<comment type="caution">
    <text evidence="1">The sequence shown here is derived from an EMBL/GenBank/DDBJ whole genome shotgun (WGS) entry which is preliminary data.</text>
</comment>
<sequence length="202" mass="23474">MDNLFEHARQWRIHPVGIIGVDHEMVSMQIAYEEAPLIGKGRWACPDFVLKDHQLSIKVKELGLNAQQEIDTIRRAGRIQDMNPQRTYHKFITEAMNQAKEREQIIKAQNQLKESTLSKAIDATSKDQSLSNMERSNKLGKLKSELKSLKQDRHENSCRFITAKNHLEEETVSKYYFQVNKESKPRDIIHALEIPNPLRNQT</sequence>
<proteinExistence type="predicted"/>
<name>A0AA39T4U7_ARMTA</name>
<dbReference type="AlphaFoldDB" id="A0AA39T4U7"/>
<dbReference type="Proteomes" id="UP001175211">
    <property type="component" value="Unassembled WGS sequence"/>
</dbReference>
<dbReference type="RefSeq" id="XP_060335877.1">
    <property type="nucleotide sequence ID" value="XM_060469314.1"/>
</dbReference>
<evidence type="ECO:0000313" key="2">
    <source>
        <dbReference type="Proteomes" id="UP001175211"/>
    </source>
</evidence>
<keyword evidence="2" id="KW-1185">Reference proteome</keyword>
<protein>
    <submittedName>
        <fullName evidence="1">Uncharacterized protein</fullName>
    </submittedName>
</protein>
<dbReference type="EMBL" id="JAUEPS010000006">
    <property type="protein sequence ID" value="KAK0464756.1"/>
    <property type="molecule type" value="Genomic_DNA"/>
</dbReference>
<organism evidence="1 2">
    <name type="scientific">Armillaria tabescens</name>
    <name type="common">Ringless honey mushroom</name>
    <name type="synonym">Agaricus tabescens</name>
    <dbReference type="NCBI Taxonomy" id="1929756"/>
    <lineage>
        <taxon>Eukaryota</taxon>
        <taxon>Fungi</taxon>
        <taxon>Dikarya</taxon>
        <taxon>Basidiomycota</taxon>
        <taxon>Agaricomycotina</taxon>
        <taxon>Agaricomycetes</taxon>
        <taxon>Agaricomycetidae</taxon>
        <taxon>Agaricales</taxon>
        <taxon>Marasmiineae</taxon>
        <taxon>Physalacriaceae</taxon>
        <taxon>Desarmillaria</taxon>
    </lineage>
</organism>
<dbReference type="GeneID" id="85352862"/>
<accession>A0AA39T4U7</accession>
<evidence type="ECO:0000313" key="1">
    <source>
        <dbReference type="EMBL" id="KAK0464756.1"/>
    </source>
</evidence>